<dbReference type="GO" id="GO:0020037">
    <property type="term" value="F:heme binding"/>
    <property type="evidence" value="ECO:0007669"/>
    <property type="project" value="InterPro"/>
</dbReference>
<dbReference type="SUPFAM" id="SSF48264">
    <property type="entry name" value="Cytochrome P450"/>
    <property type="match status" value="1"/>
</dbReference>
<evidence type="ECO:0000256" key="4">
    <source>
        <dbReference type="ARBA" id="ARBA00022723"/>
    </source>
</evidence>
<organism evidence="8 9">
    <name type="scientific">Talaromyces pinophilus</name>
    <name type="common">Penicillium pinophilum</name>
    <dbReference type="NCBI Taxonomy" id="128442"/>
    <lineage>
        <taxon>Eukaryota</taxon>
        <taxon>Fungi</taxon>
        <taxon>Dikarya</taxon>
        <taxon>Ascomycota</taxon>
        <taxon>Pezizomycotina</taxon>
        <taxon>Eurotiomycetes</taxon>
        <taxon>Eurotiomycetidae</taxon>
        <taxon>Eurotiales</taxon>
        <taxon>Trichocomaceae</taxon>
        <taxon>Talaromyces</taxon>
        <taxon>Talaromyces sect. Talaromyces</taxon>
    </lineage>
</organism>
<evidence type="ECO:0000256" key="3">
    <source>
        <dbReference type="ARBA" id="ARBA00022617"/>
    </source>
</evidence>
<evidence type="ECO:0000256" key="6">
    <source>
        <dbReference type="ARBA" id="ARBA00023004"/>
    </source>
</evidence>
<dbReference type="GO" id="GO:0016705">
    <property type="term" value="F:oxidoreductase activity, acting on paired donors, with incorporation or reduction of molecular oxygen"/>
    <property type="evidence" value="ECO:0007669"/>
    <property type="project" value="InterPro"/>
</dbReference>
<dbReference type="EMBL" id="DF933818">
    <property type="protein sequence ID" value="GAM37168.1"/>
    <property type="molecule type" value="Genomic_DNA"/>
</dbReference>
<dbReference type="Pfam" id="PF00067">
    <property type="entry name" value="p450"/>
    <property type="match status" value="1"/>
</dbReference>
<evidence type="ECO:0000256" key="5">
    <source>
        <dbReference type="ARBA" id="ARBA00023002"/>
    </source>
</evidence>
<comment type="similarity">
    <text evidence="2">Belongs to the cytochrome P450 family.</text>
</comment>
<dbReference type="Gene3D" id="1.10.630.10">
    <property type="entry name" value="Cytochrome P450"/>
    <property type="match status" value="1"/>
</dbReference>
<dbReference type="InterPro" id="IPR001128">
    <property type="entry name" value="Cyt_P450"/>
</dbReference>
<keyword evidence="6" id="KW-0408">Iron</keyword>
<dbReference type="InterPro" id="IPR050121">
    <property type="entry name" value="Cytochrome_P450_monoxygenase"/>
</dbReference>
<sequence>MESLAKNGIELIRLDPTDPESISLARADVAKATGGKLDILVNNAISIAGSEPSATLLSGCIYFLTKIPNAMEQLSRELCTTFSKSSDVTAAKCSQLKYLNAVIEETLHLYPPVVASLPRIVPKGGGDFIDGKAVPENTVVSIYHHASYHANANFALTEKFHPK</sequence>
<dbReference type="AlphaFoldDB" id="A0A6V8H8Z3"/>
<keyword evidence="9" id="KW-1185">Reference proteome</keyword>
<protein>
    <submittedName>
        <fullName evidence="8">Cytochrome P450</fullName>
    </submittedName>
</protein>
<reference evidence="9" key="1">
    <citation type="journal article" date="2015" name="Genome Announc.">
        <title>Draft genome sequence of Talaromyces cellulolyticus strain Y-94, a source of lignocellulosic biomass-degrading enzymes.</title>
        <authorList>
            <person name="Fujii T."/>
            <person name="Koike H."/>
            <person name="Sawayama S."/>
            <person name="Yano S."/>
            <person name="Inoue H."/>
        </authorList>
    </citation>
    <scope>NUCLEOTIDE SEQUENCE [LARGE SCALE GENOMIC DNA]</scope>
    <source>
        <strain evidence="9">Y-94</strain>
    </source>
</reference>
<keyword evidence="3" id="KW-0349">Heme</keyword>
<proteinExistence type="inferred from homology"/>
<keyword evidence="7" id="KW-0503">Monooxygenase</keyword>
<keyword evidence="5" id="KW-0560">Oxidoreductase</keyword>
<gene>
    <name evidence="8" type="ORF">TCE0_022r06854</name>
</gene>
<keyword evidence="4" id="KW-0479">Metal-binding</keyword>
<dbReference type="PANTHER" id="PTHR24305">
    <property type="entry name" value="CYTOCHROME P450"/>
    <property type="match status" value="1"/>
</dbReference>
<comment type="caution">
    <text evidence="8">The sequence shown here is derived from an EMBL/GenBank/DDBJ whole genome shotgun (WGS) entry which is preliminary data.</text>
</comment>
<evidence type="ECO:0000256" key="1">
    <source>
        <dbReference type="ARBA" id="ARBA00001971"/>
    </source>
</evidence>
<accession>A0A6V8H8Z3</accession>
<dbReference type="GO" id="GO:0004497">
    <property type="term" value="F:monooxygenase activity"/>
    <property type="evidence" value="ECO:0007669"/>
    <property type="project" value="UniProtKB-KW"/>
</dbReference>
<dbReference type="GO" id="GO:0005506">
    <property type="term" value="F:iron ion binding"/>
    <property type="evidence" value="ECO:0007669"/>
    <property type="project" value="InterPro"/>
</dbReference>
<evidence type="ECO:0000256" key="2">
    <source>
        <dbReference type="ARBA" id="ARBA00010617"/>
    </source>
</evidence>
<name>A0A6V8H8Z3_TALPI</name>
<dbReference type="Proteomes" id="UP000053095">
    <property type="component" value="Unassembled WGS sequence"/>
</dbReference>
<dbReference type="PANTHER" id="PTHR24305:SF210">
    <property type="entry name" value="CYTOCHROME P450 MONOOXYGENASE ASQL-RELATED"/>
    <property type="match status" value="1"/>
</dbReference>
<evidence type="ECO:0000256" key="7">
    <source>
        <dbReference type="ARBA" id="ARBA00023033"/>
    </source>
</evidence>
<evidence type="ECO:0000313" key="8">
    <source>
        <dbReference type="EMBL" id="GAM37168.1"/>
    </source>
</evidence>
<comment type="cofactor">
    <cofactor evidence="1">
        <name>heme</name>
        <dbReference type="ChEBI" id="CHEBI:30413"/>
    </cofactor>
</comment>
<evidence type="ECO:0000313" key="9">
    <source>
        <dbReference type="Proteomes" id="UP000053095"/>
    </source>
</evidence>
<dbReference type="InterPro" id="IPR036396">
    <property type="entry name" value="Cyt_P450_sf"/>
</dbReference>